<evidence type="ECO:0000313" key="3">
    <source>
        <dbReference type="EMBL" id="MDX3042827.1"/>
    </source>
</evidence>
<sequence>MRKRPTVVVAAVLGWAVLSVSALGGSATAEVEGRGTQGALPLPGYGAAVVDQLHRQVYVSGGAVGQSLAVVGLPERKRVGSGPGRDVQLVDGQQGAHGMALSQDGKSLFVALAAGDAVSVIDTETLKETARYRAGADQNHLCPTHLARIGTVLWIGYGCDAWEGGIARLDTAAEKPEMELDQQGATIRFERAPVLAAPAVDSAATRNIGQTIVASQPHLSPVRLLAYSIGADGKLTLDADERRGGSNLNDLALTPDGSRLLTAAGSEDRVQGFTARTGEGLGDKGAWFTQQAPVAVAPSPDGTLIATGVRSAGPKGKQVNVYPLDGTVPAWSAALPRHERLADRGLVWLPDGSALVAVTTRDDDPAPRLDILKPSAPGDWPNGWSLSDSEL</sequence>
<dbReference type="Proteomes" id="UP001282474">
    <property type="component" value="Unassembled WGS sequence"/>
</dbReference>
<comment type="caution">
    <text evidence="3">The sequence shown here is derived from an EMBL/GenBank/DDBJ whole genome shotgun (WGS) entry which is preliminary data.</text>
</comment>
<accession>A0ABU4N1G9</accession>
<organism evidence="3 4">
    <name type="scientific">Streptomyces caniscabiei</name>
    <dbReference type="NCBI Taxonomy" id="2746961"/>
    <lineage>
        <taxon>Bacteria</taxon>
        <taxon>Bacillati</taxon>
        <taxon>Actinomycetota</taxon>
        <taxon>Actinomycetes</taxon>
        <taxon>Kitasatosporales</taxon>
        <taxon>Streptomycetaceae</taxon>
        <taxon>Streptomyces</taxon>
    </lineage>
</organism>
<feature type="signal peptide" evidence="2">
    <location>
        <begin position="1"/>
        <end position="24"/>
    </location>
</feature>
<name>A0ABU4N1G9_9ACTN</name>
<reference evidence="3 4" key="1">
    <citation type="journal article" date="2023" name="Microb. Genom.">
        <title>Mesoterricola silvestris gen. nov., sp. nov., Mesoterricola sediminis sp. nov., Geothrix oryzae sp. nov., Geothrix edaphica sp. nov., Geothrix rubra sp. nov., and Geothrix limicola sp. nov., six novel members of Acidobacteriota isolated from soils.</title>
        <authorList>
            <person name="Weisberg A.J."/>
            <person name="Pearce E."/>
            <person name="Kramer C.G."/>
            <person name="Chang J.H."/>
            <person name="Clarke C.R."/>
        </authorList>
    </citation>
    <scope>NUCLEOTIDE SEQUENCE [LARGE SCALE GENOMIC DNA]</scope>
    <source>
        <strain evidence="3 4">NE20-4-1</strain>
    </source>
</reference>
<dbReference type="SUPFAM" id="SSF50969">
    <property type="entry name" value="YVTN repeat-like/Quinoprotein amine dehydrogenase"/>
    <property type="match status" value="1"/>
</dbReference>
<dbReference type="InterPro" id="IPR015943">
    <property type="entry name" value="WD40/YVTN_repeat-like_dom_sf"/>
</dbReference>
<proteinExistence type="predicted"/>
<evidence type="ECO:0008006" key="5">
    <source>
        <dbReference type="Google" id="ProtNLM"/>
    </source>
</evidence>
<evidence type="ECO:0000313" key="4">
    <source>
        <dbReference type="Proteomes" id="UP001282474"/>
    </source>
</evidence>
<protein>
    <recommendedName>
        <fullName evidence="5">Secreted protein</fullName>
    </recommendedName>
</protein>
<dbReference type="Gene3D" id="2.130.10.10">
    <property type="entry name" value="YVTN repeat-like/Quinoprotein amine dehydrogenase"/>
    <property type="match status" value="2"/>
</dbReference>
<dbReference type="RefSeq" id="WP_193382723.1">
    <property type="nucleotide sequence ID" value="NZ_JABXWF010000029.1"/>
</dbReference>
<evidence type="ECO:0000256" key="2">
    <source>
        <dbReference type="SAM" id="SignalP"/>
    </source>
</evidence>
<dbReference type="EMBL" id="JARAWJ010000042">
    <property type="protein sequence ID" value="MDX3042827.1"/>
    <property type="molecule type" value="Genomic_DNA"/>
</dbReference>
<keyword evidence="4" id="KW-1185">Reference proteome</keyword>
<keyword evidence="2" id="KW-0732">Signal</keyword>
<gene>
    <name evidence="3" type="ORF">PV383_37470</name>
</gene>
<feature type="region of interest" description="Disordered" evidence="1">
    <location>
        <begin position="364"/>
        <end position="391"/>
    </location>
</feature>
<evidence type="ECO:0000256" key="1">
    <source>
        <dbReference type="SAM" id="MobiDB-lite"/>
    </source>
</evidence>
<dbReference type="InterPro" id="IPR011044">
    <property type="entry name" value="Quino_amine_DH_bsu"/>
</dbReference>
<feature type="chain" id="PRO_5047259035" description="Secreted protein" evidence="2">
    <location>
        <begin position="25"/>
        <end position="391"/>
    </location>
</feature>